<dbReference type="Proteomes" id="UP000318571">
    <property type="component" value="Chromosome 3"/>
</dbReference>
<sequence>MERVQTKRKTSSKLTATLWKVSDKLRLGVHFSSPTCGRMATFSPKPILPPEKKERKTPKCKLDSPLEEEEGV</sequence>
<accession>A0A553P6N1</accession>
<name>A0A553P6N1_TIGCA</name>
<feature type="region of interest" description="Disordered" evidence="1">
    <location>
        <begin position="39"/>
        <end position="72"/>
    </location>
</feature>
<gene>
    <name evidence="2" type="ORF">TCAL_16883</name>
</gene>
<dbReference type="EMBL" id="VCGU01000007">
    <property type="protein sequence ID" value="TRY73280.1"/>
    <property type="molecule type" value="Genomic_DNA"/>
</dbReference>
<evidence type="ECO:0000313" key="3">
    <source>
        <dbReference type="Proteomes" id="UP000318571"/>
    </source>
</evidence>
<organism evidence="2 3">
    <name type="scientific">Tigriopus californicus</name>
    <name type="common">Marine copepod</name>
    <dbReference type="NCBI Taxonomy" id="6832"/>
    <lineage>
        <taxon>Eukaryota</taxon>
        <taxon>Metazoa</taxon>
        <taxon>Ecdysozoa</taxon>
        <taxon>Arthropoda</taxon>
        <taxon>Crustacea</taxon>
        <taxon>Multicrustacea</taxon>
        <taxon>Hexanauplia</taxon>
        <taxon>Copepoda</taxon>
        <taxon>Harpacticoida</taxon>
        <taxon>Harpacticidae</taxon>
        <taxon>Tigriopus</taxon>
    </lineage>
</organism>
<dbReference type="AlphaFoldDB" id="A0A553P6N1"/>
<comment type="caution">
    <text evidence="2">The sequence shown here is derived from an EMBL/GenBank/DDBJ whole genome shotgun (WGS) entry which is preliminary data.</text>
</comment>
<reference evidence="2 3" key="1">
    <citation type="journal article" date="2018" name="Nat. Ecol. Evol.">
        <title>Genomic signatures of mitonuclear coevolution across populations of Tigriopus californicus.</title>
        <authorList>
            <person name="Barreto F.S."/>
            <person name="Watson E.T."/>
            <person name="Lima T.G."/>
            <person name="Willett C.S."/>
            <person name="Edmands S."/>
            <person name="Li W."/>
            <person name="Burton R.S."/>
        </authorList>
    </citation>
    <scope>NUCLEOTIDE SEQUENCE [LARGE SCALE GENOMIC DNA]</scope>
    <source>
        <strain evidence="2 3">San Diego</strain>
    </source>
</reference>
<proteinExistence type="predicted"/>
<keyword evidence="3" id="KW-1185">Reference proteome</keyword>
<evidence type="ECO:0000256" key="1">
    <source>
        <dbReference type="SAM" id="MobiDB-lite"/>
    </source>
</evidence>
<protein>
    <submittedName>
        <fullName evidence="2">Uncharacterized protein</fullName>
    </submittedName>
</protein>
<evidence type="ECO:0000313" key="2">
    <source>
        <dbReference type="EMBL" id="TRY73280.1"/>
    </source>
</evidence>